<dbReference type="GO" id="GO:0042597">
    <property type="term" value="C:periplasmic space"/>
    <property type="evidence" value="ECO:0007669"/>
    <property type="project" value="UniProtKB-SubCell"/>
</dbReference>
<dbReference type="SUPFAM" id="SSF53850">
    <property type="entry name" value="Periplasmic binding protein-like II"/>
    <property type="match status" value="1"/>
</dbReference>
<dbReference type="RefSeq" id="WP_304541192.1">
    <property type="nucleotide sequence ID" value="NZ_JARPTC010000004.1"/>
</dbReference>
<comment type="caution">
    <text evidence="5">The sequence shown here is derived from an EMBL/GenBank/DDBJ whole genome shotgun (WGS) entry which is preliminary data.</text>
</comment>
<accession>A0AAW7ZA75</accession>
<dbReference type="Proteomes" id="UP001172911">
    <property type="component" value="Unassembled WGS sequence"/>
</dbReference>
<dbReference type="AlphaFoldDB" id="A0AAW7ZA75"/>
<keyword evidence="3" id="KW-0732">Signal</keyword>
<dbReference type="PANTHER" id="PTHR30024:SF47">
    <property type="entry name" value="TAURINE-BINDING PERIPLASMIC PROTEIN"/>
    <property type="match status" value="1"/>
</dbReference>
<dbReference type="Gene3D" id="3.40.190.10">
    <property type="entry name" value="Periplasmic binding protein-like II"/>
    <property type="match status" value="1"/>
</dbReference>
<dbReference type="InterPro" id="IPR015168">
    <property type="entry name" value="SsuA/THI5"/>
</dbReference>
<sequence>MSKYWKWLFLILILSIVAGTGTYGVKTYFFRHGPEKPFPIKVVEAQRSPLAIPHYIAIAQGFYREQNLALDSNVSRPAEANQWSLEEKGDIILCNLSQQFFTQPLGTNTNQIAFASLARKDGTFLLGREQQTDFSWETLKRRSILGDAPDEQSNIILEEALKQNKLTLQQQVIIIQNVPLELKVGAFQAGVGHYVQMSEPLASIAEERGEGWVVAALGDAVEPIPSLIFAASPSYLKQHGGEIQRFVNGLCKGMLWLDYHSSSEAATVVAQYFPEIDKQTLEKIIDRYKKLSLWDKSPVIPKKDYENLQNYVQRSGELTNPVTYKDVVSNRFAQKAANTVKYIPPELQREKTLWEKVKTLDFK</sequence>
<dbReference type="EMBL" id="JARPTC010000004">
    <property type="protein sequence ID" value="MDO7786267.1"/>
    <property type="molecule type" value="Genomic_DNA"/>
</dbReference>
<comment type="subcellular location">
    <subcellularLocation>
        <location evidence="1">Periplasm</location>
    </subcellularLocation>
</comment>
<evidence type="ECO:0000313" key="6">
    <source>
        <dbReference type="Proteomes" id="UP001172911"/>
    </source>
</evidence>
<protein>
    <submittedName>
        <fullName evidence="5">ABC transporter substrate-binding protein</fullName>
    </submittedName>
</protein>
<dbReference type="PANTHER" id="PTHR30024">
    <property type="entry name" value="ALIPHATIC SULFONATES-BINDING PROTEIN-RELATED"/>
    <property type="match status" value="1"/>
</dbReference>
<organism evidence="5 6">
    <name type="scientific">Desulforamulus aquiferis</name>
    <dbReference type="NCBI Taxonomy" id="1397668"/>
    <lineage>
        <taxon>Bacteria</taxon>
        <taxon>Bacillati</taxon>
        <taxon>Bacillota</taxon>
        <taxon>Clostridia</taxon>
        <taxon>Eubacteriales</taxon>
        <taxon>Peptococcaceae</taxon>
        <taxon>Desulforamulus</taxon>
    </lineage>
</organism>
<keyword evidence="6" id="KW-1185">Reference proteome</keyword>
<reference evidence="5" key="2">
    <citation type="submission" date="2023-03" db="EMBL/GenBank/DDBJ databases">
        <authorList>
            <person name="Zhang Z."/>
        </authorList>
    </citation>
    <scope>NUCLEOTIDE SEQUENCE</scope>
    <source>
        <strain evidence="5">DSA</strain>
    </source>
</reference>
<proteinExistence type="inferred from homology"/>
<dbReference type="Pfam" id="PF09084">
    <property type="entry name" value="NMT1"/>
    <property type="match status" value="1"/>
</dbReference>
<comment type="similarity">
    <text evidence="2">Belongs to the bacterial solute-binding protein SsuA/TauA family.</text>
</comment>
<evidence type="ECO:0000256" key="1">
    <source>
        <dbReference type="ARBA" id="ARBA00004418"/>
    </source>
</evidence>
<name>A0AAW7ZA75_9FIRM</name>
<evidence type="ECO:0000259" key="4">
    <source>
        <dbReference type="Pfam" id="PF09084"/>
    </source>
</evidence>
<feature type="domain" description="SsuA/THI5-like" evidence="4">
    <location>
        <begin position="52"/>
        <end position="256"/>
    </location>
</feature>
<reference evidence="5" key="1">
    <citation type="journal article" date="2023" name="J. Hazard. Mater.">
        <title>Anaerobic biodegradation of pyrene and benzo[a]pyrene by a new sulfate-reducing Desulforamulus aquiferis strain DSA.</title>
        <authorList>
            <person name="Zhang Z."/>
            <person name="Sun J."/>
            <person name="Gong X."/>
            <person name="Wang C."/>
            <person name="Wang H."/>
        </authorList>
    </citation>
    <scope>NUCLEOTIDE SEQUENCE</scope>
    <source>
        <strain evidence="5">DSA</strain>
    </source>
</reference>
<evidence type="ECO:0000256" key="3">
    <source>
        <dbReference type="ARBA" id="ARBA00022729"/>
    </source>
</evidence>
<evidence type="ECO:0000256" key="2">
    <source>
        <dbReference type="ARBA" id="ARBA00010742"/>
    </source>
</evidence>
<evidence type="ECO:0000313" key="5">
    <source>
        <dbReference type="EMBL" id="MDO7786267.1"/>
    </source>
</evidence>
<gene>
    <name evidence="5" type="ORF">P6N53_03395</name>
</gene>